<feature type="signal peptide" evidence="1">
    <location>
        <begin position="1"/>
        <end position="19"/>
    </location>
</feature>
<dbReference type="Pfam" id="PF13349">
    <property type="entry name" value="DUF4097"/>
    <property type="match status" value="1"/>
</dbReference>
<dbReference type="PROSITE" id="PS51257">
    <property type="entry name" value="PROKAR_LIPOPROTEIN"/>
    <property type="match status" value="1"/>
</dbReference>
<evidence type="ECO:0000256" key="1">
    <source>
        <dbReference type="SAM" id="SignalP"/>
    </source>
</evidence>
<reference evidence="4" key="1">
    <citation type="journal article" date="2019" name="Int. J. Syst. Evol. Microbiol.">
        <title>The Global Catalogue of Microorganisms (GCM) 10K type strain sequencing project: providing services to taxonomists for standard genome sequencing and annotation.</title>
        <authorList>
            <consortium name="The Broad Institute Genomics Platform"/>
            <consortium name="The Broad Institute Genome Sequencing Center for Infectious Disease"/>
            <person name="Wu L."/>
            <person name="Ma J."/>
        </authorList>
    </citation>
    <scope>NUCLEOTIDE SEQUENCE [LARGE SCALE GENOMIC DNA]</scope>
    <source>
        <strain evidence="4">ICMP 6774ER</strain>
    </source>
</reference>
<keyword evidence="4" id="KW-1185">Reference proteome</keyword>
<accession>A0ABW4SSL4</accession>
<evidence type="ECO:0000313" key="3">
    <source>
        <dbReference type="EMBL" id="MFD1931646.1"/>
    </source>
</evidence>
<evidence type="ECO:0000259" key="2">
    <source>
        <dbReference type="Pfam" id="PF13349"/>
    </source>
</evidence>
<name>A0ABW4SSL4_9ACTN</name>
<evidence type="ECO:0000313" key="4">
    <source>
        <dbReference type="Proteomes" id="UP001597368"/>
    </source>
</evidence>
<protein>
    <submittedName>
        <fullName evidence="3">DUF4097 family beta strand repeat-containing protein</fullName>
    </submittedName>
</protein>
<feature type="domain" description="DUF4097" evidence="2">
    <location>
        <begin position="115"/>
        <end position="241"/>
    </location>
</feature>
<dbReference type="Proteomes" id="UP001597368">
    <property type="component" value="Unassembled WGS sequence"/>
</dbReference>
<dbReference type="EMBL" id="JBHUFV010000015">
    <property type="protein sequence ID" value="MFD1931646.1"/>
    <property type="molecule type" value="Genomic_DNA"/>
</dbReference>
<sequence length="244" mass="25547">MKRMIALAAAGLVTLTACGFQPDTKEQHQATTFPHAGGTLTVQARVGDLRVVPGDASGVKVERWLQGTGGDPGRSTWALENGTLSLRTDCTVFFSTCGARYTVHLPPGVKLVVEGGDERVTLSGLAQDVSVSTTGGDILADGLSGVLRLRTGEGLIRSTATRSADVRAKSRDGDIRVQFATPPGKVDTQSREGGVVVTVPQGEYGITAESRNGRARSEFKDAGKAGVRTIVARSLDGDVRISRA</sequence>
<feature type="chain" id="PRO_5046479857" evidence="1">
    <location>
        <begin position="20"/>
        <end position="244"/>
    </location>
</feature>
<proteinExistence type="predicted"/>
<dbReference type="InterPro" id="IPR025164">
    <property type="entry name" value="Toastrack_DUF4097"/>
</dbReference>
<dbReference type="RefSeq" id="WP_379571160.1">
    <property type="nucleotide sequence ID" value="NZ_JBHUFV010000015.1"/>
</dbReference>
<keyword evidence="1" id="KW-0732">Signal</keyword>
<organism evidence="3 4">
    <name type="scientific">Nonomuraea mangrovi</name>
    <dbReference type="NCBI Taxonomy" id="2316207"/>
    <lineage>
        <taxon>Bacteria</taxon>
        <taxon>Bacillati</taxon>
        <taxon>Actinomycetota</taxon>
        <taxon>Actinomycetes</taxon>
        <taxon>Streptosporangiales</taxon>
        <taxon>Streptosporangiaceae</taxon>
        <taxon>Nonomuraea</taxon>
    </lineage>
</organism>
<gene>
    <name evidence="3" type="ORF">ACFSKW_09165</name>
</gene>
<comment type="caution">
    <text evidence="3">The sequence shown here is derived from an EMBL/GenBank/DDBJ whole genome shotgun (WGS) entry which is preliminary data.</text>
</comment>